<name>A0A316EGK3_9BACT</name>
<dbReference type="EMBL" id="QGGO01000001">
    <property type="protein sequence ID" value="PWK29204.1"/>
    <property type="molecule type" value="Genomic_DNA"/>
</dbReference>
<reference evidence="1 2" key="1">
    <citation type="submission" date="2018-05" db="EMBL/GenBank/DDBJ databases">
        <title>Genomic Encyclopedia of Archaeal and Bacterial Type Strains, Phase II (KMG-II): from individual species to whole genera.</title>
        <authorList>
            <person name="Goeker M."/>
        </authorList>
    </citation>
    <scope>NUCLEOTIDE SEQUENCE [LARGE SCALE GENOMIC DNA]</scope>
    <source>
        <strain evidence="1 2">DSM 22214</strain>
    </source>
</reference>
<organism evidence="1 2">
    <name type="scientific">Arcicella aurantiaca</name>
    <dbReference type="NCBI Taxonomy" id="591202"/>
    <lineage>
        <taxon>Bacteria</taxon>
        <taxon>Pseudomonadati</taxon>
        <taxon>Bacteroidota</taxon>
        <taxon>Cytophagia</taxon>
        <taxon>Cytophagales</taxon>
        <taxon>Flectobacillaceae</taxon>
        <taxon>Arcicella</taxon>
    </lineage>
</organism>
<gene>
    <name evidence="1" type="ORF">LV89_00043</name>
</gene>
<dbReference type="InterPro" id="IPR043132">
    <property type="entry name" value="BCAT-like_C"/>
</dbReference>
<dbReference type="Gene3D" id="3.20.10.10">
    <property type="entry name" value="D-amino Acid Aminotransferase, subunit A, domain 2"/>
    <property type="match status" value="1"/>
</dbReference>
<dbReference type="InterPro" id="IPR043131">
    <property type="entry name" value="BCAT-like_N"/>
</dbReference>
<comment type="caution">
    <text evidence="1">The sequence shown here is derived from an EMBL/GenBank/DDBJ whole genome shotgun (WGS) entry which is preliminary data.</text>
</comment>
<dbReference type="Pfam" id="PF01063">
    <property type="entry name" value="Aminotran_4"/>
    <property type="match status" value="1"/>
</dbReference>
<dbReference type="SUPFAM" id="SSF56752">
    <property type="entry name" value="D-aminoacid aminotransferase-like PLP-dependent enzymes"/>
    <property type="match status" value="1"/>
</dbReference>
<dbReference type="Gene3D" id="3.30.470.10">
    <property type="match status" value="1"/>
</dbReference>
<sequence length="198" mass="23106">MQLLETIQIKNGTLQHIEYHNNRLNASRADLFDCQDILKLENIMKIPSECSEGIFRCRVIYSKEIEEITFVPYVYKEIRTLKLVDIGDWDYSYKYADRSFLTKLLTENQKVDEVIMTKNGFITDCTIANLAFYDGKNWVTPSTPLLKGTKRQQLLDRQEITEKEIKIKDLENYQGVCLINTFRELSSTGFQPVSTIIQ</sequence>
<proteinExistence type="predicted"/>
<dbReference type="AlphaFoldDB" id="A0A316EGK3"/>
<protein>
    <submittedName>
        <fullName evidence="1">4-amino-4-deoxychorismate lyase</fullName>
    </submittedName>
</protein>
<dbReference type="RefSeq" id="WP_158279478.1">
    <property type="nucleotide sequence ID" value="NZ_QGGO01000001.1"/>
</dbReference>
<evidence type="ECO:0000313" key="1">
    <source>
        <dbReference type="EMBL" id="PWK29204.1"/>
    </source>
</evidence>
<keyword evidence="1" id="KW-0456">Lyase</keyword>
<dbReference type="InterPro" id="IPR036038">
    <property type="entry name" value="Aminotransferase-like"/>
</dbReference>
<dbReference type="OrthoDB" id="1148709at2"/>
<evidence type="ECO:0000313" key="2">
    <source>
        <dbReference type="Proteomes" id="UP000245489"/>
    </source>
</evidence>
<dbReference type="Proteomes" id="UP000245489">
    <property type="component" value="Unassembled WGS sequence"/>
</dbReference>
<accession>A0A316EGK3</accession>
<keyword evidence="2" id="KW-1185">Reference proteome</keyword>
<dbReference type="GO" id="GO:0016829">
    <property type="term" value="F:lyase activity"/>
    <property type="evidence" value="ECO:0007669"/>
    <property type="project" value="UniProtKB-KW"/>
</dbReference>
<dbReference type="InterPro" id="IPR001544">
    <property type="entry name" value="Aminotrans_IV"/>
</dbReference>